<dbReference type="Pfam" id="PF13508">
    <property type="entry name" value="Acetyltransf_7"/>
    <property type="match status" value="1"/>
</dbReference>
<evidence type="ECO:0000259" key="1">
    <source>
        <dbReference type="PROSITE" id="PS51186"/>
    </source>
</evidence>
<dbReference type="InterPro" id="IPR016181">
    <property type="entry name" value="Acyl_CoA_acyltransferase"/>
</dbReference>
<dbReference type="InterPro" id="IPR052523">
    <property type="entry name" value="Trichothecene_AcTrans"/>
</dbReference>
<accession>A0A0D2FFM3</accession>
<dbReference type="RefSeq" id="XP_013267953.1">
    <property type="nucleotide sequence ID" value="XM_013412499.1"/>
</dbReference>
<name>A0A0D2FFM3_9EURO</name>
<gene>
    <name evidence="2" type="ORF">Z518_09882</name>
</gene>
<dbReference type="InterPro" id="IPR000182">
    <property type="entry name" value="GNAT_dom"/>
</dbReference>
<proteinExistence type="predicted"/>
<dbReference type="Gene3D" id="3.40.630.30">
    <property type="match status" value="1"/>
</dbReference>
<dbReference type="PROSITE" id="PS51186">
    <property type="entry name" value="GNAT"/>
    <property type="match status" value="1"/>
</dbReference>
<evidence type="ECO:0000313" key="2">
    <source>
        <dbReference type="EMBL" id="KIX00817.1"/>
    </source>
</evidence>
<dbReference type="PANTHER" id="PTHR42791">
    <property type="entry name" value="GNAT FAMILY ACETYLTRANSFERASE"/>
    <property type="match status" value="1"/>
</dbReference>
<dbReference type="CDD" id="cd04301">
    <property type="entry name" value="NAT_SF"/>
    <property type="match status" value="1"/>
</dbReference>
<evidence type="ECO:0000313" key="3">
    <source>
        <dbReference type="Proteomes" id="UP000053617"/>
    </source>
</evidence>
<dbReference type="OrthoDB" id="2744543at2759"/>
<reference evidence="2 3" key="1">
    <citation type="submission" date="2015-01" db="EMBL/GenBank/DDBJ databases">
        <title>The Genome Sequence of Rhinocladiella mackenzie CBS 650.93.</title>
        <authorList>
            <consortium name="The Broad Institute Genomics Platform"/>
            <person name="Cuomo C."/>
            <person name="de Hoog S."/>
            <person name="Gorbushina A."/>
            <person name="Stielow B."/>
            <person name="Teixiera M."/>
            <person name="Abouelleil A."/>
            <person name="Chapman S.B."/>
            <person name="Priest M."/>
            <person name="Young S.K."/>
            <person name="Wortman J."/>
            <person name="Nusbaum C."/>
            <person name="Birren B."/>
        </authorList>
    </citation>
    <scope>NUCLEOTIDE SEQUENCE [LARGE SCALE GENOMIC DNA]</scope>
    <source>
        <strain evidence="2 3">CBS 650.93</strain>
    </source>
</reference>
<dbReference type="EMBL" id="KN847482">
    <property type="protein sequence ID" value="KIX00817.1"/>
    <property type="molecule type" value="Genomic_DNA"/>
</dbReference>
<dbReference type="Proteomes" id="UP000053617">
    <property type="component" value="Unassembled WGS sequence"/>
</dbReference>
<dbReference type="HOGENOM" id="CLU_060131_3_1_1"/>
<dbReference type="GO" id="GO:0016747">
    <property type="term" value="F:acyltransferase activity, transferring groups other than amino-acyl groups"/>
    <property type="evidence" value="ECO:0007669"/>
    <property type="project" value="InterPro"/>
</dbReference>
<dbReference type="PANTHER" id="PTHR42791:SF1">
    <property type="entry name" value="N-ACETYLTRANSFERASE DOMAIN-CONTAINING PROTEIN"/>
    <property type="match status" value="1"/>
</dbReference>
<dbReference type="VEuPathDB" id="FungiDB:Z518_09882"/>
<dbReference type="AlphaFoldDB" id="A0A0D2FFM3"/>
<sequence length="281" mass="31384">MPIRAATKADIPIMAAIMAASFGPDPLFQVMFPHQSQYPEAFVQAFEEYLWLSWYDYKRRLLVSYQETSTDVNQGQQLGETEDVPGEAEPLLLPKAKSIVRKNEVLTGVAELERVGSGWAHVYGIWEKLDPRLLAKRILAACYTFRRRVFGNKAAVQATPDNASPLTYWNFLPSVVPFSAPFFSAPHRQIHWSLENLAVHPEHQGQGYGSKLVKEVLQMAKSDPIGDLPVCVIAADGKEGFYEKCGFKHLVGWLSRTTDPRGRDNPLRANGVGGGAVLWTR</sequence>
<keyword evidence="3" id="KW-1185">Reference proteome</keyword>
<protein>
    <recommendedName>
        <fullName evidence="1">N-acetyltransferase domain-containing protein</fullName>
    </recommendedName>
</protein>
<dbReference type="SUPFAM" id="SSF55729">
    <property type="entry name" value="Acyl-CoA N-acyltransferases (Nat)"/>
    <property type="match status" value="1"/>
</dbReference>
<organism evidence="2 3">
    <name type="scientific">Rhinocladiella mackenziei CBS 650.93</name>
    <dbReference type="NCBI Taxonomy" id="1442369"/>
    <lineage>
        <taxon>Eukaryota</taxon>
        <taxon>Fungi</taxon>
        <taxon>Dikarya</taxon>
        <taxon>Ascomycota</taxon>
        <taxon>Pezizomycotina</taxon>
        <taxon>Eurotiomycetes</taxon>
        <taxon>Chaetothyriomycetidae</taxon>
        <taxon>Chaetothyriales</taxon>
        <taxon>Herpotrichiellaceae</taxon>
        <taxon>Rhinocladiella</taxon>
    </lineage>
</organism>
<feature type="domain" description="N-acetyltransferase" evidence="1">
    <location>
        <begin position="129"/>
        <end position="266"/>
    </location>
</feature>
<dbReference type="STRING" id="1442369.A0A0D2FFM3"/>
<dbReference type="GeneID" id="25297953"/>